<proteinExistence type="predicted"/>
<dbReference type="AlphaFoldDB" id="A0A3N4LBC1"/>
<protein>
    <submittedName>
        <fullName evidence="2">Uncharacterized protein</fullName>
    </submittedName>
</protein>
<dbReference type="OrthoDB" id="5288573at2759"/>
<dbReference type="EMBL" id="ML121575">
    <property type="protein sequence ID" value="RPB20187.1"/>
    <property type="molecule type" value="Genomic_DNA"/>
</dbReference>
<name>A0A3N4LBC1_9PEZI</name>
<accession>A0A3N4LBC1</accession>
<keyword evidence="3" id="KW-1185">Reference proteome</keyword>
<dbReference type="InParanoid" id="A0A3N4LBC1"/>
<feature type="signal peptide" evidence="1">
    <location>
        <begin position="1"/>
        <end position="18"/>
    </location>
</feature>
<evidence type="ECO:0000313" key="3">
    <source>
        <dbReference type="Proteomes" id="UP000267821"/>
    </source>
</evidence>
<dbReference type="Proteomes" id="UP000267821">
    <property type="component" value="Unassembled WGS sequence"/>
</dbReference>
<feature type="chain" id="PRO_5018271806" evidence="1">
    <location>
        <begin position="19"/>
        <end position="260"/>
    </location>
</feature>
<evidence type="ECO:0000313" key="2">
    <source>
        <dbReference type="EMBL" id="RPB20187.1"/>
    </source>
</evidence>
<reference evidence="2 3" key="1">
    <citation type="journal article" date="2018" name="Nat. Ecol. Evol.">
        <title>Pezizomycetes genomes reveal the molecular basis of ectomycorrhizal truffle lifestyle.</title>
        <authorList>
            <person name="Murat C."/>
            <person name="Payen T."/>
            <person name="Noel B."/>
            <person name="Kuo A."/>
            <person name="Morin E."/>
            <person name="Chen J."/>
            <person name="Kohler A."/>
            <person name="Krizsan K."/>
            <person name="Balestrini R."/>
            <person name="Da Silva C."/>
            <person name="Montanini B."/>
            <person name="Hainaut M."/>
            <person name="Levati E."/>
            <person name="Barry K.W."/>
            <person name="Belfiori B."/>
            <person name="Cichocki N."/>
            <person name="Clum A."/>
            <person name="Dockter R.B."/>
            <person name="Fauchery L."/>
            <person name="Guy J."/>
            <person name="Iotti M."/>
            <person name="Le Tacon F."/>
            <person name="Lindquist E.A."/>
            <person name="Lipzen A."/>
            <person name="Malagnac F."/>
            <person name="Mello A."/>
            <person name="Molinier V."/>
            <person name="Miyauchi S."/>
            <person name="Poulain J."/>
            <person name="Riccioni C."/>
            <person name="Rubini A."/>
            <person name="Sitrit Y."/>
            <person name="Splivallo R."/>
            <person name="Traeger S."/>
            <person name="Wang M."/>
            <person name="Zifcakova L."/>
            <person name="Wipf D."/>
            <person name="Zambonelli A."/>
            <person name="Paolocci F."/>
            <person name="Nowrousian M."/>
            <person name="Ottonello S."/>
            <person name="Baldrian P."/>
            <person name="Spatafora J.W."/>
            <person name="Henrissat B."/>
            <person name="Nagy L.G."/>
            <person name="Aury J.M."/>
            <person name="Wincker P."/>
            <person name="Grigoriev I.V."/>
            <person name="Bonfante P."/>
            <person name="Martin F.M."/>
        </authorList>
    </citation>
    <scope>NUCLEOTIDE SEQUENCE [LARGE SCALE GENOMIC DNA]</scope>
    <source>
        <strain evidence="2 3">ATCC MYA-4762</strain>
    </source>
</reference>
<keyword evidence="1" id="KW-0732">Signal</keyword>
<sequence>MQHFTFLSLLLSAALILAVPLPLSRRNHQYHESKRVPVLKSGNALITSRYNDVYKQDAPDWHLTEKDKIAQGNDTNRGFCRILPNTKAGGQLQMWGTLNVFVMPGIAKGKDCRFHFFLGSGDGANGYSRLDLYEARDPSRIGEFNTTYNNHPGRRQKLGTFAIYPPKELTDVNPIPDVVANIPDNYNSPAVAEEYTGGYQKIVRKCPVGKVVFDLVPRATQSNGIMGTVAWSLNKGLGIEIIGVSRDNVPLWNPHDPTNA</sequence>
<evidence type="ECO:0000256" key="1">
    <source>
        <dbReference type="SAM" id="SignalP"/>
    </source>
</evidence>
<gene>
    <name evidence="2" type="ORF">L211DRAFT_841854</name>
</gene>
<organism evidence="2 3">
    <name type="scientific">Terfezia boudieri ATCC MYA-4762</name>
    <dbReference type="NCBI Taxonomy" id="1051890"/>
    <lineage>
        <taxon>Eukaryota</taxon>
        <taxon>Fungi</taxon>
        <taxon>Dikarya</taxon>
        <taxon>Ascomycota</taxon>
        <taxon>Pezizomycotina</taxon>
        <taxon>Pezizomycetes</taxon>
        <taxon>Pezizales</taxon>
        <taxon>Pezizaceae</taxon>
        <taxon>Terfezia</taxon>
    </lineage>
</organism>